<accession>N9UBE7</accession>
<gene>
    <name evidence="1" type="ORF">MALK_0990</name>
</gene>
<evidence type="ECO:0000313" key="1">
    <source>
        <dbReference type="EMBL" id="ENY54046.1"/>
    </source>
</evidence>
<proteinExistence type="predicted"/>
<dbReference type="PATRIC" id="fig|1188234.3.peg.89"/>
<protein>
    <submittedName>
        <fullName evidence="1">Uncharacterized protein</fullName>
    </submittedName>
</protein>
<comment type="caution">
    <text evidence="1">The sequence shown here is derived from an EMBL/GenBank/DDBJ whole genome shotgun (WGS) entry which is preliminary data.</text>
</comment>
<dbReference type="Proteomes" id="UP000013137">
    <property type="component" value="Unassembled WGS sequence"/>
</dbReference>
<dbReference type="EMBL" id="AMWK01000004">
    <property type="protein sequence ID" value="ENY54046.1"/>
    <property type="molecule type" value="Genomic_DNA"/>
</dbReference>
<organism evidence="1 2">
    <name type="scientific">Metamycoplasma alkalescens 14918</name>
    <dbReference type="NCBI Taxonomy" id="1188234"/>
    <lineage>
        <taxon>Bacteria</taxon>
        <taxon>Bacillati</taxon>
        <taxon>Mycoplasmatota</taxon>
        <taxon>Mycoplasmoidales</taxon>
        <taxon>Metamycoplasmataceae</taxon>
        <taxon>Metamycoplasma</taxon>
    </lineage>
</organism>
<reference evidence="1 2" key="1">
    <citation type="journal article" date="2013" name="Genome Announc.">
        <title>Draft Genome Sequences of Mycoplasma alkalescens, Mycoplasma arginini, and Mycoplasma bovigenitalium, Three Species with Equivocal Pathogenic Status for Cattle.</title>
        <authorList>
            <person name="Manso-Silvan L."/>
            <person name="Tardy F."/>
            <person name="Baranowski E."/>
            <person name="Barre A."/>
            <person name="Blanchard A."/>
            <person name="Breton M."/>
            <person name="Couture C."/>
            <person name="Citti C."/>
            <person name="Dordet-Frisoni E."/>
            <person name="Dupuy V."/>
            <person name="Gaurivaud P."/>
            <person name="Jacob D."/>
            <person name="Lemaitre C."/>
            <person name="Nikolski M."/>
            <person name="Nouvel L.X."/>
            <person name="Poumarat F."/>
            <person name="Thebault P."/>
            <person name="Theil S."/>
            <person name="Thiaucourt F."/>
            <person name="Sirand-Pugnet P."/>
        </authorList>
    </citation>
    <scope>NUCLEOTIDE SEQUENCE [LARGE SCALE GENOMIC DNA]</scope>
    <source>
        <strain evidence="1 2">14918</strain>
    </source>
</reference>
<sequence>MQSSRLSMKWKLFSNHWKLENEEQKNFKTKNHHIIAPIKDELNAFNEETIKLLAQAIVNVLNKDKIFEIKMLIANDGSHKLLANFEKKMVNVISFQCGKLYTYEKNLPVSEAFLKFTNDAADAFLISIYLHKYNHHNKYAISFFNKDNEPINHKFIKKILEEYKNLQFEDIKEFIDEYQKLNFNKILKEYTDFILQKNFTKNPNHLLKIGVINSSLQNTFVKRILGKNDIAYTVLKNKNKEEKPHLLKFSWWHYSNLKNVEYIIKFSYDFKKLCLYKRNYHKKLCLQYELIDISDLISNYLAFINNYHININKNFQPIKNLYTSYFIKQQNIEEIADKLQLNIKIDWVFNPNKIIDQNSLYFDEEYNVFLSNSKKYGYDAFAFLSVIVDMLNYYQTQEMKYDDICEQNLVFQKQFLVSEFKYYCDFKNLSDFETKLFVQDKIGQLKVNSIENITNYFKNDNEKYIAKFNFAKNEWMSIKYDFKNENLIFFIHETSKTKGNIAKKIKNFMYKFTKKYHKPLIDLNF</sequence>
<name>N9UBE7_9BACT</name>
<evidence type="ECO:0000313" key="2">
    <source>
        <dbReference type="Proteomes" id="UP000013137"/>
    </source>
</evidence>
<keyword evidence="2" id="KW-1185">Reference proteome</keyword>
<dbReference type="eggNOG" id="ENOG5031YCU">
    <property type="taxonomic scope" value="Bacteria"/>
</dbReference>
<dbReference type="AlphaFoldDB" id="N9UBE7"/>